<dbReference type="SUPFAM" id="SSF82754">
    <property type="entry name" value="C-terminal, gelsolin-like domain of Sec23/24"/>
    <property type="match status" value="1"/>
</dbReference>
<gene>
    <name evidence="3" type="ORF">B0T24DRAFT_718746</name>
</gene>
<dbReference type="PANTHER" id="PTHR11977">
    <property type="entry name" value="VILLIN"/>
    <property type="match status" value="1"/>
</dbReference>
<accession>A0AAE0KGI2</accession>
<dbReference type="EMBL" id="JAULSN010000003">
    <property type="protein sequence ID" value="KAK3376383.1"/>
    <property type="molecule type" value="Genomic_DNA"/>
</dbReference>
<feature type="compositionally biased region" description="Low complexity" evidence="1">
    <location>
        <begin position="363"/>
        <end position="379"/>
    </location>
</feature>
<protein>
    <submittedName>
        <fullName evidence="3">Gelsolin</fullName>
    </submittedName>
</protein>
<evidence type="ECO:0000313" key="3">
    <source>
        <dbReference type="EMBL" id="KAK3376383.1"/>
    </source>
</evidence>
<organism evidence="3 4">
    <name type="scientific">Lasiosphaeria ovina</name>
    <dbReference type="NCBI Taxonomy" id="92902"/>
    <lineage>
        <taxon>Eukaryota</taxon>
        <taxon>Fungi</taxon>
        <taxon>Dikarya</taxon>
        <taxon>Ascomycota</taxon>
        <taxon>Pezizomycotina</taxon>
        <taxon>Sordariomycetes</taxon>
        <taxon>Sordariomycetidae</taxon>
        <taxon>Sordariales</taxon>
        <taxon>Lasiosphaeriaceae</taxon>
        <taxon>Lasiosphaeria</taxon>
    </lineage>
</organism>
<dbReference type="InterPro" id="IPR036180">
    <property type="entry name" value="Gelsolin-like_dom_sf"/>
</dbReference>
<sequence length="500" mass="54026">MEQPTRQPGDPNIETATDLHPDLVFPDSASHPSSSLPMASSAEEDQHAGGLVRPAEYDIRDSNVELVNSDLDHKVKHNSAATEPAWRAGGVGAESGLYVWRIEKFTPVLVPKPMHGHFFEGDSYIVLHSHRGAPTTTTTNNNNNDIDEIAAKKKLVHDIFFWLGAHTTQDEAGTAAYKTVELDEFLHGAATQHRELQAAPSDEFVALFPRLTVRRGGVASGFHHVDALSLKDKKGDSERLVLLRVFRHPPATGGAAGRGSPSSAVVVHEVEPTWRSLDEGDVFILDQGNHVSVWQGRRCSPMEKAKAAQIVHDMTDGRRVKVNVEVLSQTESRARAVLKALGASDGDITAAADAFHAPRPMRTSAAATATATATAPVAAGSEPPRKRSRKLFRLSDASGQLEFQLVGDDGVEGGETISREDLVGDDVFLLDDAGKTIWVWEGSRASTAEKAMWLRVAQAYVRKLQKGEDGAAAGDVYLTPIAKVREGNESAAFLRAVQVM</sequence>
<reference evidence="3" key="1">
    <citation type="journal article" date="2023" name="Mol. Phylogenet. Evol.">
        <title>Genome-scale phylogeny and comparative genomics of the fungal order Sordariales.</title>
        <authorList>
            <person name="Hensen N."/>
            <person name="Bonometti L."/>
            <person name="Westerberg I."/>
            <person name="Brannstrom I.O."/>
            <person name="Guillou S."/>
            <person name="Cros-Aarteil S."/>
            <person name="Calhoun S."/>
            <person name="Haridas S."/>
            <person name="Kuo A."/>
            <person name="Mondo S."/>
            <person name="Pangilinan J."/>
            <person name="Riley R."/>
            <person name="LaButti K."/>
            <person name="Andreopoulos B."/>
            <person name="Lipzen A."/>
            <person name="Chen C."/>
            <person name="Yan M."/>
            <person name="Daum C."/>
            <person name="Ng V."/>
            <person name="Clum A."/>
            <person name="Steindorff A."/>
            <person name="Ohm R.A."/>
            <person name="Martin F."/>
            <person name="Silar P."/>
            <person name="Natvig D.O."/>
            <person name="Lalanne C."/>
            <person name="Gautier V."/>
            <person name="Ament-Velasquez S.L."/>
            <person name="Kruys A."/>
            <person name="Hutchinson M.I."/>
            <person name="Powell A.J."/>
            <person name="Barry K."/>
            <person name="Miller A.N."/>
            <person name="Grigoriev I.V."/>
            <person name="Debuchy R."/>
            <person name="Gladieux P."/>
            <person name="Hiltunen Thoren M."/>
            <person name="Johannesson H."/>
        </authorList>
    </citation>
    <scope>NUCLEOTIDE SEQUENCE</scope>
    <source>
        <strain evidence="3">CBS 958.72</strain>
    </source>
</reference>
<evidence type="ECO:0000256" key="1">
    <source>
        <dbReference type="SAM" id="MobiDB-lite"/>
    </source>
</evidence>
<feature type="domain" description="Gelsolin-like" evidence="2">
    <location>
        <begin position="105"/>
        <end position="204"/>
    </location>
</feature>
<dbReference type="Gene3D" id="3.40.20.10">
    <property type="entry name" value="Severin"/>
    <property type="match status" value="3"/>
</dbReference>
<dbReference type="AlphaFoldDB" id="A0AAE0KGI2"/>
<feature type="compositionally biased region" description="Low complexity" evidence="1">
    <location>
        <begin position="26"/>
        <end position="41"/>
    </location>
</feature>
<feature type="domain" description="Gelsolin-like" evidence="2">
    <location>
        <begin position="265"/>
        <end position="322"/>
    </location>
</feature>
<dbReference type="InterPro" id="IPR007123">
    <property type="entry name" value="Gelsolin-like_dom"/>
</dbReference>
<evidence type="ECO:0000259" key="2">
    <source>
        <dbReference type="Pfam" id="PF00626"/>
    </source>
</evidence>
<evidence type="ECO:0000313" key="4">
    <source>
        <dbReference type="Proteomes" id="UP001287356"/>
    </source>
</evidence>
<reference evidence="3" key="2">
    <citation type="submission" date="2023-06" db="EMBL/GenBank/DDBJ databases">
        <authorList>
            <consortium name="Lawrence Berkeley National Laboratory"/>
            <person name="Haridas S."/>
            <person name="Hensen N."/>
            <person name="Bonometti L."/>
            <person name="Westerberg I."/>
            <person name="Brannstrom I.O."/>
            <person name="Guillou S."/>
            <person name="Cros-Aarteil S."/>
            <person name="Calhoun S."/>
            <person name="Kuo A."/>
            <person name="Mondo S."/>
            <person name="Pangilinan J."/>
            <person name="Riley R."/>
            <person name="Labutti K."/>
            <person name="Andreopoulos B."/>
            <person name="Lipzen A."/>
            <person name="Chen C."/>
            <person name="Yanf M."/>
            <person name="Daum C."/>
            <person name="Ng V."/>
            <person name="Clum A."/>
            <person name="Steindorff A."/>
            <person name="Ohm R."/>
            <person name="Martin F."/>
            <person name="Silar P."/>
            <person name="Natvig D."/>
            <person name="Lalanne C."/>
            <person name="Gautier V."/>
            <person name="Ament-Velasquez S.L."/>
            <person name="Kruys A."/>
            <person name="Hutchinson M.I."/>
            <person name="Powell A.J."/>
            <person name="Barry K."/>
            <person name="Miller A.N."/>
            <person name="Grigoriev I.V."/>
            <person name="Debuchy R."/>
            <person name="Gladieux P."/>
            <person name="Thoren M.H."/>
            <person name="Johannesson H."/>
        </authorList>
    </citation>
    <scope>NUCLEOTIDE SEQUENCE</scope>
    <source>
        <strain evidence="3">CBS 958.72</strain>
    </source>
</reference>
<dbReference type="SMART" id="SM00262">
    <property type="entry name" value="GEL"/>
    <property type="match status" value="3"/>
</dbReference>
<proteinExistence type="predicted"/>
<dbReference type="GO" id="GO:0008154">
    <property type="term" value="P:actin polymerization or depolymerization"/>
    <property type="evidence" value="ECO:0007669"/>
    <property type="project" value="TreeGrafter"/>
</dbReference>
<dbReference type="InterPro" id="IPR007122">
    <property type="entry name" value="Villin/Gelsolin"/>
</dbReference>
<dbReference type="CDD" id="cd11290">
    <property type="entry name" value="gelsolin_S1_like"/>
    <property type="match status" value="1"/>
</dbReference>
<dbReference type="GO" id="GO:0015629">
    <property type="term" value="C:actin cytoskeleton"/>
    <property type="evidence" value="ECO:0007669"/>
    <property type="project" value="TreeGrafter"/>
</dbReference>
<dbReference type="GO" id="GO:0005737">
    <property type="term" value="C:cytoplasm"/>
    <property type="evidence" value="ECO:0007669"/>
    <property type="project" value="TreeGrafter"/>
</dbReference>
<dbReference type="PANTHER" id="PTHR11977:SF130">
    <property type="entry name" value="SEVERIN"/>
    <property type="match status" value="1"/>
</dbReference>
<dbReference type="Proteomes" id="UP001287356">
    <property type="component" value="Unassembled WGS sequence"/>
</dbReference>
<keyword evidence="4" id="KW-1185">Reference proteome</keyword>
<dbReference type="InterPro" id="IPR029006">
    <property type="entry name" value="ADF-H/Gelsolin-like_dom_sf"/>
</dbReference>
<feature type="region of interest" description="Disordered" evidence="1">
    <location>
        <begin position="1"/>
        <end position="49"/>
    </location>
</feature>
<dbReference type="GO" id="GO:0051015">
    <property type="term" value="F:actin filament binding"/>
    <property type="evidence" value="ECO:0007669"/>
    <property type="project" value="InterPro"/>
</dbReference>
<comment type="caution">
    <text evidence="3">The sequence shown here is derived from an EMBL/GenBank/DDBJ whole genome shotgun (WGS) entry which is preliminary data.</text>
</comment>
<dbReference type="Pfam" id="PF00626">
    <property type="entry name" value="Gelsolin"/>
    <property type="match status" value="2"/>
</dbReference>
<feature type="region of interest" description="Disordered" evidence="1">
    <location>
        <begin position="359"/>
        <end position="387"/>
    </location>
</feature>
<name>A0AAE0KGI2_9PEZI</name>
<dbReference type="SUPFAM" id="SSF55753">
    <property type="entry name" value="Actin depolymerizing proteins"/>
    <property type="match status" value="2"/>
</dbReference>